<reference evidence="8" key="2">
    <citation type="submission" date="2020-09" db="EMBL/GenBank/DDBJ databases">
        <authorList>
            <person name="Sun Q."/>
            <person name="Ohkuma M."/>
        </authorList>
    </citation>
    <scope>NUCLEOTIDE SEQUENCE</scope>
    <source>
        <strain evidence="8">JCM 3091</strain>
    </source>
</reference>
<evidence type="ECO:0000313" key="8">
    <source>
        <dbReference type="EMBL" id="GGK31508.1"/>
    </source>
</evidence>
<dbReference type="InterPro" id="IPR018076">
    <property type="entry name" value="T2SS_GspF_dom"/>
</dbReference>
<evidence type="ECO:0000313" key="9">
    <source>
        <dbReference type="Proteomes" id="UP000662200"/>
    </source>
</evidence>
<protein>
    <recommendedName>
        <fullName evidence="7">Type II secretion system protein GspF domain-containing protein</fullName>
    </recommendedName>
</protein>
<feature type="domain" description="Type II secretion system protein GspF" evidence="7">
    <location>
        <begin position="115"/>
        <end position="236"/>
    </location>
</feature>
<evidence type="ECO:0000256" key="2">
    <source>
        <dbReference type="ARBA" id="ARBA00022475"/>
    </source>
</evidence>
<feature type="transmembrane region" description="Helical" evidence="6">
    <location>
        <begin position="64"/>
        <end position="87"/>
    </location>
</feature>
<dbReference type="RefSeq" id="WP_189114500.1">
    <property type="nucleotide sequence ID" value="NZ_BMQC01000008.1"/>
</dbReference>
<dbReference type="EMBL" id="BMQC01000008">
    <property type="protein sequence ID" value="GGK31508.1"/>
    <property type="molecule type" value="Genomic_DNA"/>
</dbReference>
<comment type="caution">
    <text evidence="8">The sequence shown here is derived from an EMBL/GenBank/DDBJ whole genome shotgun (WGS) entry which is preliminary data.</text>
</comment>
<dbReference type="Proteomes" id="UP000662200">
    <property type="component" value="Unassembled WGS sequence"/>
</dbReference>
<keyword evidence="2" id="KW-1003">Cell membrane</keyword>
<reference evidence="8" key="1">
    <citation type="journal article" date="2014" name="Int. J. Syst. Evol. Microbiol.">
        <title>Complete genome sequence of Corynebacterium casei LMG S-19264T (=DSM 44701T), isolated from a smear-ripened cheese.</title>
        <authorList>
            <consortium name="US DOE Joint Genome Institute (JGI-PGF)"/>
            <person name="Walter F."/>
            <person name="Albersmeier A."/>
            <person name="Kalinowski J."/>
            <person name="Ruckert C."/>
        </authorList>
    </citation>
    <scope>NUCLEOTIDE SEQUENCE</scope>
    <source>
        <strain evidence="8">JCM 3091</strain>
    </source>
</reference>
<dbReference type="Pfam" id="PF00482">
    <property type="entry name" value="T2SSF"/>
    <property type="match status" value="1"/>
</dbReference>
<dbReference type="GO" id="GO:0005886">
    <property type="term" value="C:plasma membrane"/>
    <property type="evidence" value="ECO:0007669"/>
    <property type="project" value="UniProtKB-SubCell"/>
</dbReference>
<evidence type="ECO:0000256" key="5">
    <source>
        <dbReference type="ARBA" id="ARBA00023136"/>
    </source>
</evidence>
<keyword evidence="3 6" id="KW-0812">Transmembrane</keyword>
<evidence type="ECO:0000256" key="4">
    <source>
        <dbReference type="ARBA" id="ARBA00022989"/>
    </source>
</evidence>
<dbReference type="Gene3D" id="1.20.81.30">
    <property type="entry name" value="Type II secretion system (T2SS), domain F"/>
    <property type="match status" value="1"/>
</dbReference>
<sequence>MDNLLVAMAAGAMLAVCLFWTVAALTGRTPPGLGAVVGWASRLWAGHNRGGATERRIHRRRLGVAAIASLLVLAVSGMPVMAALTALTVAGLPWLLGAGALEEAAIGRLEAVESWTRRLKDLVDTGTGLQQGIIASAATAAPQIAAEVRALAMALQAGQPLPAALRRLAEALDDPNADEVVVALIAHAQVRGSRLGDVLEGIASAAAEQASLRRAVHAERANARLTLKVLTGMVAAEFAVGFLAPAYAAPYATAGGQLMLAVFSAAFIGLLLAARRLSMPRRPARILTLDTGGVA</sequence>
<evidence type="ECO:0000256" key="3">
    <source>
        <dbReference type="ARBA" id="ARBA00022692"/>
    </source>
</evidence>
<evidence type="ECO:0000256" key="1">
    <source>
        <dbReference type="ARBA" id="ARBA00004651"/>
    </source>
</evidence>
<gene>
    <name evidence="8" type="ORF">GCM10010124_25380</name>
</gene>
<organism evidence="8 9">
    <name type="scientific">Pilimelia terevasa</name>
    <dbReference type="NCBI Taxonomy" id="53372"/>
    <lineage>
        <taxon>Bacteria</taxon>
        <taxon>Bacillati</taxon>
        <taxon>Actinomycetota</taxon>
        <taxon>Actinomycetes</taxon>
        <taxon>Micromonosporales</taxon>
        <taxon>Micromonosporaceae</taxon>
        <taxon>Pilimelia</taxon>
    </lineage>
</organism>
<dbReference type="InterPro" id="IPR042094">
    <property type="entry name" value="T2SS_GspF_sf"/>
</dbReference>
<evidence type="ECO:0000256" key="6">
    <source>
        <dbReference type="SAM" id="Phobius"/>
    </source>
</evidence>
<feature type="transmembrane region" description="Helical" evidence="6">
    <location>
        <begin position="254"/>
        <end position="274"/>
    </location>
</feature>
<dbReference type="PANTHER" id="PTHR35007:SF3">
    <property type="entry name" value="POSSIBLE CONSERVED ALANINE RICH MEMBRANE PROTEIN"/>
    <property type="match status" value="1"/>
</dbReference>
<dbReference type="AlphaFoldDB" id="A0A8J3BS73"/>
<name>A0A8J3BS73_9ACTN</name>
<keyword evidence="4 6" id="KW-1133">Transmembrane helix</keyword>
<keyword evidence="5 6" id="KW-0472">Membrane</keyword>
<comment type="subcellular location">
    <subcellularLocation>
        <location evidence="1">Cell membrane</location>
        <topology evidence="1">Multi-pass membrane protein</topology>
    </subcellularLocation>
</comment>
<proteinExistence type="predicted"/>
<evidence type="ECO:0000259" key="7">
    <source>
        <dbReference type="Pfam" id="PF00482"/>
    </source>
</evidence>
<keyword evidence="9" id="KW-1185">Reference proteome</keyword>
<accession>A0A8J3BS73</accession>
<dbReference type="PANTHER" id="PTHR35007">
    <property type="entry name" value="INTEGRAL MEMBRANE PROTEIN-RELATED"/>
    <property type="match status" value="1"/>
</dbReference>